<keyword evidence="3 7" id="KW-0732">Signal</keyword>
<feature type="signal peptide" evidence="7">
    <location>
        <begin position="1"/>
        <end position="20"/>
    </location>
</feature>
<dbReference type="GO" id="GO:0046872">
    <property type="term" value="F:metal ion binding"/>
    <property type="evidence" value="ECO:0007669"/>
    <property type="project" value="UniProtKB-KW"/>
</dbReference>
<protein>
    <submittedName>
        <fullName evidence="9">Carbohydrate esterase family 4 protein</fullName>
    </submittedName>
</protein>
<evidence type="ECO:0000313" key="10">
    <source>
        <dbReference type="Proteomes" id="UP000070544"/>
    </source>
</evidence>
<evidence type="ECO:0000259" key="8">
    <source>
        <dbReference type="Pfam" id="PF01522"/>
    </source>
</evidence>
<dbReference type="Proteomes" id="UP000070544">
    <property type="component" value="Unassembled WGS sequence"/>
</dbReference>
<keyword evidence="10" id="KW-1185">Reference proteome</keyword>
<reference evidence="9 10" key="1">
    <citation type="journal article" date="2015" name="Genome Biol. Evol.">
        <title>Phylogenomic analyses indicate that early fungi evolved digesting cell walls of algal ancestors of land plants.</title>
        <authorList>
            <person name="Chang Y."/>
            <person name="Wang S."/>
            <person name="Sekimoto S."/>
            <person name="Aerts A.L."/>
            <person name="Choi C."/>
            <person name="Clum A."/>
            <person name="LaButti K.M."/>
            <person name="Lindquist E.A."/>
            <person name="Yee Ngan C."/>
            <person name="Ohm R.A."/>
            <person name="Salamov A.A."/>
            <person name="Grigoriev I.V."/>
            <person name="Spatafora J.W."/>
            <person name="Berbee M.L."/>
        </authorList>
    </citation>
    <scope>NUCLEOTIDE SEQUENCE [LARGE SCALE GENOMIC DNA]</scope>
    <source>
        <strain evidence="9 10">JEL478</strain>
    </source>
</reference>
<dbReference type="InterPro" id="IPR002509">
    <property type="entry name" value="NODB_dom"/>
</dbReference>
<dbReference type="GO" id="GO:0005975">
    <property type="term" value="P:carbohydrate metabolic process"/>
    <property type="evidence" value="ECO:0007669"/>
    <property type="project" value="InterPro"/>
</dbReference>
<gene>
    <name evidence="9" type="ORF">M427DRAFT_158558</name>
</gene>
<dbReference type="OrthoDB" id="2145317at2759"/>
<dbReference type="GO" id="GO:0016810">
    <property type="term" value="F:hydrolase activity, acting on carbon-nitrogen (but not peptide) bonds"/>
    <property type="evidence" value="ECO:0007669"/>
    <property type="project" value="InterPro"/>
</dbReference>
<proteinExistence type="predicted"/>
<evidence type="ECO:0000256" key="1">
    <source>
        <dbReference type="ARBA" id="ARBA00001941"/>
    </source>
</evidence>
<keyword evidence="6" id="KW-0472">Membrane</keyword>
<organism evidence="9 10">
    <name type="scientific">Gonapodya prolifera (strain JEL478)</name>
    <name type="common">Monoblepharis prolifera</name>
    <dbReference type="NCBI Taxonomy" id="1344416"/>
    <lineage>
        <taxon>Eukaryota</taxon>
        <taxon>Fungi</taxon>
        <taxon>Fungi incertae sedis</taxon>
        <taxon>Chytridiomycota</taxon>
        <taxon>Chytridiomycota incertae sedis</taxon>
        <taxon>Monoblepharidomycetes</taxon>
        <taxon>Monoblepharidales</taxon>
        <taxon>Gonapodyaceae</taxon>
        <taxon>Gonapodya</taxon>
    </lineage>
</organism>
<evidence type="ECO:0000256" key="6">
    <source>
        <dbReference type="SAM" id="Phobius"/>
    </source>
</evidence>
<keyword evidence="4" id="KW-0378">Hydrolase</keyword>
<keyword evidence="6" id="KW-0812">Transmembrane</keyword>
<dbReference type="Pfam" id="PF01522">
    <property type="entry name" value="Polysacc_deac_1"/>
    <property type="match status" value="1"/>
</dbReference>
<dbReference type="PANTHER" id="PTHR46471">
    <property type="entry name" value="CHITIN DEACETYLASE"/>
    <property type="match status" value="1"/>
</dbReference>
<keyword evidence="2" id="KW-0479">Metal-binding</keyword>
<evidence type="ECO:0000256" key="3">
    <source>
        <dbReference type="ARBA" id="ARBA00022729"/>
    </source>
</evidence>
<evidence type="ECO:0000256" key="7">
    <source>
        <dbReference type="SAM" id="SignalP"/>
    </source>
</evidence>
<evidence type="ECO:0000256" key="2">
    <source>
        <dbReference type="ARBA" id="ARBA00022723"/>
    </source>
</evidence>
<dbReference type="PANTHER" id="PTHR46471:SF2">
    <property type="entry name" value="CHITIN DEACETYLASE-RELATED"/>
    <property type="match status" value="1"/>
</dbReference>
<sequence length="323" mass="33563">MTRLLVTLLAAVLTATTVLAQFSYDNPTYFPSACKKQGQIAVIYAEGPSKYTSLIYQNLVAAGLPAANMSFFPVTTYLKDVTSNVPLSQVGKAGAFIGMRWTTQQKLNSLSAAQIATQLESDCTQIMTYTGKAPKYIFLPRDQVDETSYNAVKAQGYVPVAYNLDSLDYTFNGTDNATCINGVQTAYIATLGQLTAGSAYWIALQRDLIQCTVDSAATVYTTIKNYGYTWVDIGTCLGDTSPYKTSCTASGASAPPPASAAASSGASATKAPSASPSATTAGGAAAATGTAAAKPGAAAPARFSWSVYATLAIAVIIAAVVRL</sequence>
<name>A0A139A2T5_GONPJ</name>
<feature type="domain" description="NodB homology" evidence="8">
    <location>
        <begin position="35"/>
        <end position="158"/>
    </location>
</feature>
<dbReference type="Gene3D" id="3.20.20.370">
    <property type="entry name" value="Glycoside hydrolase/deacetylase"/>
    <property type="match status" value="1"/>
</dbReference>
<evidence type="ECO:0000256" key="4">
    <source>
        <dbReference type="ARBA" id="ARBA00022801"/>
    </source>
</evidence>
<feature type="transmembrane region" description="Helical" evidence="6">
    <location>
        <begin position="303"/>
        <end position="321"/>
    </location>
</feature>
<accession>A0A139A2T5</accession>
<keyword evidence="5" id="KW-0119">Carbohydrate metabolism</keyword>
<dbReference type="EMBL" id="KQ965809">
    <property type="protein sequence ID" value="KXS11100.1"/>
    <property type="molecule type" value="Genomic_DNA"/>
</dbReference>
<dbReference type="AlphaFoldDB" id="A0A139A2T5"/>
<feature type="chain" id="PRO_5007295874" evidence="7">
    <location>
        <begin position="21"/>
        <end position="323"/>
    </location>
</feature>
<evidence type="ECO:0000313" key="9">
    <source>
        <dbReference type="EMBL" id="KXS11100.1"/>
    </source>
</evidence>
<dbReference type="SUPFAM" id="SSF88713">
    <property type="entry name" value="Glycoside hydrolase/deacetylase"/>
    <property type="match status" value="1"/>
</dbReference>
<dbReference type="STRING" id="1344416.A0A139A2T5"/>
<dbReference type="OMA" id="SAVIWTH"/>
<dbReference type="InterPro" id="IPR011330">
    <property type="entry name" value="Glyco_hydro/deAcase_b/a-brl"/>
</dbReference>
<keyword evidence="6" id="KW-1133">Transmembrane helix</keyword>
<evidence type="ECO:0000256" key="5">
    <source>
        <dbReference type="ARBA" id="ARBA00023277"/>
    </source>
</evidence>
<comment type="cofactor">
    <cofactor evidence="1">
        <name>Co(2+)</name>
        <dbReference type="ChEBI" id="CHEBI:48828"/>
    </cofactor>
</comment>